<feature type="transmembrane region" description="Helical" evidence="1">
    <location>
        <begin position="9"/>
        <end position="30"/>
    </location>
</feature>
<feature type="transmembrane region" description="Helical" evidence="1">
    <location>
        <begin position="42"/>
        <end position="67"/>
    </location>
</feature>
<dbReference type="Proteomes" id="UP000031802">
    <property type="component" value="Unassembled WGS sequence"/>
</dbReference>
<accession>A0A0B8T0C8</accession>
<proteinExistence type="predicted"/>
<keyword evidence="3" id="KW-1185">Reference proteome</keyword>
<evidence type="ECO:0000256" key="1">
    <source>
        <dbReference type="SAM" id="Phobius"/>
    </source>
</evidence>
<dbReference type="RefSeq" id="WP_037498838.1">
    <property type="nucleotide sequence ID" value="NZ_JJMU01000032.1"/>
</dbReference>
<gene>
    <name evidence="2" type="ORF">DI53_2156</name>
</gene>
<reference evidence="2 3" key="2">
    <citation type="journal article" date="2015" name="PLoS ONE">
        <title>Whole-Genome Optical Mapping and Finished Genome Sequence of Sphingobacterium deserti sp. nov., a New Species Isolated from the Western Desert of China.</title>
        <authorList>
            <person name="Teng C."/>
            <person name="Zhou Z."/>
            <person name="Molnar I."/>
            <person name="Li X."/>
            <person name="Tang R."/>
            <person name="Chen M."/>
            <person name="Wang L."/>
            <person name="Su S."/>
            <person name="Zhang W."/>
            <person name="Lin M."/>
        </authorList>
    </citation>
    <scope>NUCLEOTIDE SEQUENCE [LARGE SCALE GENOMIC DNA]</scope>
    <source>
        <strain evidence="3">ACCC05744</strain>
    </source>
</reference>
<keyword evidence="1" id="KW-0472">Membrane</keyword>
<keyword evidence="1" id="KW-0812">Transmembrane</keyword>
<protein>
    <submittedName>
        <fullName evidence="2">Uncharacterized protein</fullName>
    </submittedName>
</protein>
<dbReference type="AlphaFoldDB" id="A0A0B8T0C8"/>
<feature type="transmembrane region" description="Helical" evidence="1">
    <location>
        <begin position="79"/>
        <end position="97"/>
    </location>
</feature>
<reference evidence="3" key="1">
    <citation type="submission" date="2014-04" db="EMBL/GenBank/DDBJ databases">
        <title>Whole-Genome optical mapping and complete genome sequence of Sphingobacterium deserti sp. nov., a new spaces isolated from desert in the west of China.</title>
        <authorList>
            <person name="Teng C."/>
            <person name="Zhou Z."/>
            <person name="Li X."/>
            <person name="Chen M."/>
            <person name="Lin M."/>
            <person name="Wang L."/>
            <person name="Su S."/>
            <person name="Zhang C."/>
            <person name="Zhang W."/>
        </authorList>
    </citation>
    <scope>NUCLEOTIDE SEQUENCE [LARGE SCALE GENOMIC DNA]</scope>
    <source>
        <strain evidence="3">ACCC05744</strain>
    </source>
</reference>
<dbReference type="EMBL" id="JJMU01000032">
    <property type="protein sequence ID" value="KGE13962.1"/>
    <property type="molecule type" value="Genomic_DNA"/>
</dbReference>
<name>A0A0B8T0C8_9SPHI</name>
<comment type="caution">
    <text evidence="2">The sequence shown here is derived from an EMBL/GenBank/DDBJ whole genome shotgun (WGS) entry which is preliminary data.</text>
</comment>
<evidence type="ECO:0000313" key="2">
    <source>
        <dbReference type="EMBL" id="KGE13962.1"/>
    </source>
</evidence>
<keyword evidence="1" id="KW-1133">Transmembrane helix</keyword>
<sequence>MKKEEAEKLVLVGTLLSSSHIFLLMLSYYMDIKWEPPHFLQVIGSMITEMLTLPAITFLIVAFLFGLFKLIRKRFNGRIFTITAISFVAVLLIILTWE</sequence>
<organism evidence="2 3">
    <name type="scientific">Sphingobacterium deserti</name>
    <dbReference type="NCBI Taxonomy" id="1229276"/>
    <lineage>
        <taxon>Bacteria</taxon>
        <taxon>Pseudomonadati</taxon>
        <taxon>Bacteroidota</taxon>
        <taxon>Sphingobacteriia</taxon>
        <taxon>Sphingobacteriales</taxon>
        <taxon>Sphingobacteriaceae</taxon>
        <taxon>Sphingobacterium</taxon>
    </lineage>
</organism>
<dbReference type="PATRIC" id="fig|1229276.3.peg.2217"/>
<evidence type="ECO:0000313" key="3">
    <source>
        <dbReference type="Proteomes" id="UP000031802"/>
    </source>
</evidence>